<dbReference type="EC" id="2.1.2.2" evidence="4"/>
<gene>
    <name evidence="4" type="primary">purN</name>
</gene>
<dbReference type="Gene3D" id="3.40.50.170">
    <property type="entry name" value="Formyl transferase, N-terminal domain"/>
    <property type="match status" value="1"/>
</dbReference>
<evidence type="ECO:0000259" key="5">
    <source>
        <dbReference type="Pfam" id="PF00551"/>
    </source>
</evidence>
<feature type="binding site" evidence="4">
    <location>
        <position position="156"/>
    </location>
    <ligand>
        <name>(6R)-10-formyltetrahydrofolate</name>
        <dbReference type="ChEBI" id="CHEBI:195366"/>
    </ligand>
</feature>
<dbReference type="UniPathway" id="UPA00074">
    <property type="reaction ID" value="UER00126"/>
</dbReference>
<dbReference type="GO" id="GO:0005829">
    <property type="term" value="C:cytosol"/>
    <property type="evidence" value="ECO:0007669"/>
    <property type="project" value="TreeGrafter"/>
</dbReference>
<comment type="pathway">
    <text evidence="1 4">Purine metabolism; IMP biosynthesis via de novo pathway; N(2)-formyl-N(1)-(5-phospho-D-ribosyl)glycinamide from N(1)-(5-phospho-D-ribosyl)glycinamide (10-formyl THF route): step 1/1.</text>
</comment>
<dbReference type="AlphaFoldDB" id="E0XW72"/>
<sequence length="249" mass="26948">MRQGRRAPCGHEANRWRRGGCGADWRDPGRESGGRVRALGPLAARVCTMNRRLGVLISGRGSNLQAIIDAVAAGRLLATIAVVIANTADAGGLARARRAGIETVVLEHTAYPSREAYDQALVAELRRRDVRLVCLAGFMRLLSGTFVEAFPNRILNIHPSLLPAFAGLHGQDQAWRHGVKIAGATVHVVTPELDAGPIVLQAAVPVEDADTAETLAERILAEEHRIYPAAIGIMLDGGWRIEGRRFLRR</sequence>
<dbReference type="NCBIfam" id="TIGR00639">
    <property type="entry name" value="PurN"/>
    <property type="match status" value="1"/>
</dbReference>
<dbReference type="PANTHER" id="PTHR43369">
    <property type="entry name" value="PHOSPHORIBOSYLGLYCINAMIDE FORMYLTRANSFERASE"/>
    <property type="match status" value="1"/>
</dbReference>
<evidence type="ECO:0000256" key="3">
    <source>
        <dbReference type="ARBA" id="ARBA00022755"/>
    </source>
</evidence>
<dbReference type="EMBL" id="GU474896">
    <property type="protein sequence ID" value="ADI18663.1"/>
    <property type="molecule type" value="Genomic_DNA"/>
</dbReference>
<dbReference type="CDD" id="cd08645">
    <property type="entry name" value="FMT_core_GART"/>
    <property type="match status" value="1"/>
</dbReference>
<dbReference type="InterPro" id="IPR002376">
    <property type="entry name" value="Formyl_transf_N"/>
</dbReference>
<feature type="binding site" evidence="4">
    <location>
        <begin position="61"/>
        <end position="63"/>
    </location>
    <ligand>
        <name>N(1)-(5-phospho-beta-D-ribosyl)glycinamide</name>
        <dbReference type="ChEBI" id="CHEBI:143788"/>
    </ligand>
</feature>
<feature type="binding site" evidence="4">
    <location>
        <position position="114"/>
    </location>
    <ligand>
        <name>(6R)-10-formyltetrahydrofolate</name>
        <dbReference type="ChEBI" id="CHEBI:195366"/>
    </ligand>
</feature>
<name>E0XW72_9BACT</name>
<comment type="similarity">
    <text evidence="4">Belongs to the GART family.</text>
</comment>
<dbReference type="InterPro" id="IPR004607">
    <property type="entry name" value="GART"/>
</dbReference>
<evidence type="ECO:0000313" key="6">
    <source>
        <dbReference type="EMBL" id="ADI18663.1"/>
    </source>
</evidence>
<dbReference type="FunFam" id="3.40.50.170:FF:000007">
    <property type="entry name" value="Phosphoribosylglycinamide formyltransferase"/>
    <property type="match status" value="1"/>
</dbReference>
<dbReference type="GO" id="GO:0006189">
    <property type="term" value="P:'de novo' IMP biosynthetic process"/>
    <property type="evidence" value="ECO:0007669"/>
    <property type="project" value="UniProtKB-UniRule"/>
</dbReference>
<proteinExistence type="inferred from homology"/>
<dbReference type="GO" id="GO:0004644">
    <property type="term" value="F:phosphoribosylglycinamide formyltransferase activity"/>
    <property type="evidence" value="ECO:0007669"/>
    <property type="project" value="UniProtKB-UniRule"/>
</dbReference>
<feature type="binding site" evidence="4">
    <location>
        <begin position="139"/>
        <end position="142"/>
    </location>
    <ligand>
        <name>(6R)-10-formyltetrahydrofolate</name>
        <dbReference type="ChEBI" id="CHEBI:195366"/>
    </ligand>
</feature>
<evidence type="ECO:0000256" key="2">
    <source>
        <dbReference type="ARBA" id="ARBA00022679"/>
    </source>
</evidence>
<dbReference type="HAMAP" id="MF_01930">
    <property type="entry name" value="PurN"/>
    <property type="match status" value="1"/>
</dbReference>
<dbReference type="InterPro" id="IPR036477">
    <property type="entry name" value="Formyl_transf_N_sf"/>
</dbReference>
<dbReference type="PANTHER" id="PTHR43369:SF2">
    <property type="entry name" value="PHOSPHORIBOSYLGLYCINAMIDE FORMYLTRANSFERASE"/>
    <property type="match status" value="1"/>
</dbReference>
<feature type="domain" description="Formyl transferase N-terminal" evidence="5">
    <location>
        <begin position="52"/>
        <end position="231"/>
    </location>
</feature>
<comment type="catalytic activity">
    <reaction evidence="4">
        <text>N(1)-(5-phospho-beta-D-ribosyl)glycinamide + (6R)-10-formyltetrahydrofolate = N(2)-formyl-N(1)-(5-phospho-beta-D-ribosyl)glycinamide + (6S)-5,6,7,8-tetrahydrofolate + H(+)</text>
        <dbReference type="Rhea" id="RHEA:15053"/>
        <dbReference type="ChEBI" id="CHEBI:15378"/>
        <dbReference type="ChEBI" id="CHEBI:57453"/>
        <dbReference type="ChEBI" id="CHEBI:143788"/>
        <dbReference type="ChEBI" id="CHEBI:147286"/>
        <dbReference type="ChEBI" id="CHEBI:195366"/>
        <dbReference type="EC" id="2.1.2.2"/>
    </reaction>
</comment>
<feature type="active site" description="Proton donor" evidence="4">
    <location>
        <position position="158"/>
    </location>
</feature>
<dbReference type="Pfam" id="PF00551">
    <property type="entry name" value="Formyl_trans_N"/>
    <property type="match status" value="1"/>
</dbReference>
<organism evidence="6">
    <name type="scientific">uncultured Acidobacteria bacterium HF4000_26D02</name>
    <dbReference type="NCBI Taxonomy" id="710731"/>
    <lineage>
        <taxon>Bacteria</taxon>
        <taxon>Pseudomonadati</taxon>
        <taxon>Acidobacteriota</taxon>
        <taxon>environmental samples</taxon>
    </lineage>
</organism>
<protein>
    <recommendedName>
        <fullName evidence="4">Phosphoribosylglycinamide formyltransferase</fullName>
        <ecNumber evidence="4">2.1.2.2</ecNumber>
    </recommendedName>
    <alternativeName>
        <fullName evidence="4">5'-phosphoribosylglycinamide transformylase</fullName>
    </alternativeName>
    <alternativeName>
        <fullName evidence="4">GAR transformylase</fullName>
        <shortName evidence="4">GART</shortName>
    </alternativeName>
</protein>
<evidence type="ECO:0000256" key="4">
    <source>
        <dbReference type="HAMAP-Rule" id="MF_01930"/>
    </source>
</evidence>
<dbReference type="SUPFAM" id="SSF53328">
    <property type="entry name" value="Formyltransferase"/>
    <property type="match status" value="1"/>
</dbReference>
<feature type="site" description="Raises pKa of active site His" evidence="4">
    <location>
        <position position="194"/>
    </location>
</feature>
<comment type="function">
    <text evidence="4">Catalyzes the transfer of a formyl group from 10-formyltetrahydrofolate to 5-phospho-ribosyl-glycinamide (GAR), producing 5-phospho-ribosyl-N-formylglycinamide (FGAR) and tetrahydrofolate.</text>
</comment>
<accession>E0XW72</accession>
<reference evidence="6" key="1">
    <citation type="journal article" date="2011" name="Environ. Microbiol.">
        <title>Time-series analyses of Monterey Bay coastal microbial picoplankton using a 'genome proxy' microarray.</title>
        <authorList>
            <person name="Rich V.I."/>
            <person name="Pham V.D."/>
            <person name="Eppley J."/>
            <person name="Shi Y."/>
            <person name="DeLong E.F."/>
        </authorList>
    </citation>
    <scope>NUCLEOTIDE SEQUENCE</scope>
</reference>
<keyword evidence="3 4" id="KW-0658">Purine biosynthesis</keyword>
<evidence type="ECO:0000256" key="1">
    <source>
        <dbReference type="ARBA" id="ARBA00005054"/>
    </source>
</evidence>
<keyword evidence="2 4" id="KW-0808">Transferase</keyword>